<dbReference type="InterPro" id="IPR018022">
    <property type="entry name" value="IPT"/>
</dbReference>
<dbReference type="HAMAP" id="MF_00185">
    <property type="entry name" value="IPP_trans"/>
    <property type="match status" value="1"/>
</dbReference>
<dbReference type="Proteomes" id="UP001597418">
    <property type="component" value="Unassembled WGS sequence"/>
</dbReference>
<proteinExistence type="inferred from homology"/>
<dbReference type="PANTHER" id="PTHR11088">
    <property type="entry name" value="TRNA DIMETHYLALLYLTRANSFERASE"/>
    <property type="match status" value="1"/>
</dbReference>
<dbReference type="RefSeq" id="WP_066757088.1">
    <property type="nucleotide sequence ID" value="NZ_JBHUMB010000013.1"/>
</dbReference>
<dbReference type="InterPro" id="IPR027417">
    <property type="entry name" value="P-loop_NTPase"/>
</dbReference>
<evidence type="ECO:0000256" key="1">
    <source>
        <dbReference type="ARBA" id="ARBA00001946"/>
    </source>
</evidence>
<feature type="region of interest" description="Interaction with substrate tRNA" evidence="10">
    <location>
        <begin position="162"/>
        <end position="166"/>
    </location>
</feature>
<dbReference type="NCBIfam" id="TIGR00174">
    <property type="entry name" value="miaA"/>
    <property type="match status" value="1"/>
</dbReference>
<dbReference type="EMBL" id="JBHUMB010000013">
    <property type="protein sequence ID" value="MFD2743703.1"/>
    <property type="molecule type" value="Genomic_DNA"/>
</dbReference>
<evidence type="ECO:0000256" key="10">
    <source>
        <dbReference type="HAMAP-Rule" id="MF_00185"/>
    </source>
</evidence>
<evidence type="ECO:0000256" key="11">
    <source>
        <dbReference type="RuleBase" id="RU003783"/>
    </source>
</evidence>
<evidence type="ECO:0000256" key="3">
    <source>
        <dbReference type="ARBA" id="ARBA00005842"/>
    </source>
</evidence>
<accession>A0ABW5UCP5</accession>
<evidence type="ECO:0000256" key="2">
    <source>
        <dbReference type="ARBA" id="ARBA00003213"/>
    </source>
</evidence>
<keyword evidence="7 10" id="KW-0067">ATP-binding</keyword>
<evidence type="ECO:0000256" key="12">
    <source>
        <dbReference type="RuleBase" id="RU003784"/>
    </source>
</evidence>
<keyword evidence="15" id="KW-1185">Reference proteome</keyword>
<dbReference type="GO" id="GO:0052381">
    <property type="term" value="F:tRNA dimethylallyltransferase activity"/>
    <property type="evidence" value="ECO:0007669"/>
    <property type="project" value="UniProtKB-EC"/>
</dbReference>
<evidence type="ECO:0000256" key="13">
    <source>
        <dbReference type="RuleBase" id="RU003785"/>
    </source>
</evidence>
<comment type="function">
    <text evidence="2 10 12">Catalyzes the transfer of a dimethylallyl group onto the adenine at position 37 in tRNAs that read codons beginning with uridine, leading to the formation of N6-(dimethylallyl)adenosine (i(6)A).</text>
</comment>
<organism evidence="14 15">
    <name type="scientific">Sphingobacterium populi</name>
    <dbReference type="NCBI Taxonomy" id="1812824"/>
    <lineage>
        <taxon>Bacteria</taxon>
        <taxon>Pseudomonadati</taxon>
        <taxon>Bacteroidota</taxon>
        <taxon>Sphingobacteriia</taxon>
        <taxon>Sphingobacteriales</taxon>
        <taxon>Sphingobacteriaceae</taxon>
        <taxon>Sphingobacterium</taxon>
    </lineage>
</organism>
<reference evidence="15" key="1">
    <citation type="journal article" date="2019" name="Int. J. Syst. Evol. Microbiol.">
        <title>The Global Catalogue of Microorganisms (GCM) 10K type strain sequencing project: providing services to taxonomists for standard genome sequencing and annotation.</title>
        <authorList>
            <consortium name="The Broad Institute Genomics Platform"/>
            <consortium name="The Broad Institute Genome Sequencing Center for Infectious Disease"/>
            <person name="Wu L."/>
            <person name="Ma J."/>
        </authorList>
    </citation>
    <scope>NUCLEOTIDE SEQUENCE [LARGE SCALE GENOMIC DNA]</scope>
    <source>
        <strain evidence="15">KCTC 42247</strain>
    </source>
</reference>
<feature type="binding site" evidence="10">
    <location>
        <begin position="15"/>
        <end position="20"/>
    </location>
    <ligand>
        <name>substrate</name>
    </ligand>
</feature>
<dbReference type="InterPro" id="IPR039657">
    <property type="entry name" value="Dimethylallyltransferase"/>
</dbReference>
<evidence type="ECO:0000256" key="7">
    <source>
        <dbReference type="ARBA" id="ARBA00022840"/>
    </source>
</evidence>
<dbReference type="SUPFAM" id="SSF52540">
    <property type="entry name" value="P-loop containing nucleoside triphosphate hydrolases"/>
    <property type="match status" value="2"/>
</dbReference>
<feature type="site" description="Interaction with substrate tRNA" evidence="10">
    <location>
        <position position="104"/>
    </location>
</feature>
<keyword evidence="5 10" id="KW-0819">tRNA processing</keyword>
<evidence type="ECO:0000256" key="8">
    <source>
        <dbReference type="ARBA" id="ARBA00022842"/>
    </source>
</evidence>
<feature type="region of interest" description="Interaction with substrate tRNA" evidence="10">
    <location>
        <begin position="38"/>
        <end position="41"/>
    </location>
</feature>
<evidence type="ECO:0000256" key="9">
    <source>
        <dbReference type="ARBA" id="ARBA00049563"/>
    </source>
</evidence>
<feature type="site" description="Interaction with substrate tRNA" evidence="10">
    <location>
        <position position="126"/>
    </location>
</feature>
<name>A0ABW5UCP5_9SPHI</name>
<evidence type="ECO:0000313" key="14">
    <source>
        <dbReference type="EMBL" id="MFD2743703.1"/>
    </source>
</evidence>
<comment type="caution">
    <text evidence="10">Lacks conserved residue(s) required for the propagation of feature annotation.</text>
</comment>
<sequence length="306" mass="34587">MSRKKKTLVSVVGPTAVGKTTMAIALARYFRTEIVSADSRQFYKEMSIGTAKPDEEELGAAPHHFINSHSVDTIYSAGDFERDALALLDTLFQQHDVVVLVGGSGLFVRALTEGLDDLPQAPAHIRQELNDALQKDGLASLQQRLKAIDPEHYAQMDFQNPQRVVRALEVYESTGKSIAQYQQQKQADRSFDVITIGLNEERETLYQRINERVNRMLEQGLVEEVKSLLSYKNHPALRTVGYTEIFDYLDRNSTLYAAVEKIQQNSRRYAKRQITWFKKHGNTQWFAPSDSSAIIAFLHTSGVPIP</sequence>
<comment type="similarity">
    <text evidence="3 10 13">Belongs to the IPP transferase family.</text>
</comment>
<dbReference type="EC" id="2.5.1.75" evidence="10"/>
<comment type="subunit">
    <text evidence="10">Monomer.</text>
</comment>
<feature type="binding site" evidence="10">
    <location>
        <begin position="13"/>
        <end position="20"/>
    </location>
    <ligand>
        <name>ATP</name>
        <dbReference type="ChEBI" id="CHEBI:30616"/>
    </ligand>
</feature>
<keyword evidence="6 10" id="KW-0547">Nucleotide-binding</keyword>
<keyword evidence="8 10" id="KW-0460">Magnesium</keyword>
<dbReference type="Gene3D" id="3.40.50.300">
    <property type="entry name" value="P-loop containing nucleotide triphosphate hydrolases"/>
    <property type="match status" value="1"/>
</dbReference>
<keyword evidence="4 10" id="KW-0808">Transferase</keyword>
<evidence type="ECO:0000256" key="5">
    <source>
        <dbReference type="ARBA" id="ARBA00022694"/>
    </source>
</evidence>
<evidence type="ECO:0000256" key="4">
    <source>
        <dbReference type="ARBA" id="ARBA00022679"/>
    </source>
</evidence>
<comment type="cofactor">
    <cofactor evidence="1 10">
        <name>Mg(2+)</name>
        <dbReference type="ChEBI" id="CHEBI:18420"/>
    </cofactor>
</comment>
<dbReference type="Gene3D" id="1.10.20.140">
    <property type="match status" value="1"/>
</dbReference>
<comment type="catalytic activity">
    <reaction evidence="9 10 11">
        <text>adenosine(37) in tRNA + dimethylallyl diphosphate = N(6)-dimethylallyladenosine(37) in tRNA + diphosphate</text>
        <dbReference type="Rhea" id="RHEA:26482"/>
        <dbReference type="Rhea" id="RHEA-COMP:10162"/>
        <dbReference type="Rhea" id="RHEA-COMP:10375"/>
        <dbReference type="ChEBI" id="CHEBI:33019"/>
        <dbReference type="ChEBI" id="CHEBI:57623"/>
        <dbReference type="ChEBI" id="CHEBI:74411"/>
        <dbReference type="ChEBI" id="CHEBI:74415"/>
        <dbReference type="EC" id="2.5.1.75"/>
    </reaction>
</comment>
<dbReference type="Pfam" id="PF01715">
    <property type="entry name" value="IPPT"/>
    <property type="match status" value="1"/>
</dbReference>
<protein>
    <recommendedName>
        <fullName evidence="10">tRNA dimethylallyltransferase</fullName>
        <ecNumber evidence="10">2.5.1.75</ecNumber>
    </recommendedName>
    <alternativeName>
        <fullName evidence="10">Dimethylallyl diphosphate:tRNA dimethylallyltransferase</fullName>
        <shortName evidence="10">DMAPP:tRNA dimethylallyltransferase</shortName>
        <shortName evidence="10">DMATase</shortName>
    </alternativeName>
    <alternativeName>
        <fullName evidence="10">Isopentenyl-diphosphate:tRNA isopentenyltransferase</fullName>
        <shortName evidence="10">IPP transferase</shortName>
        <shortName evidence="10">IPPT</shortName>
        <shortName evidence="10">IPTase</shortName>
    </alternativeName>
</protein>
<gene>
    <name evidence="10 14" type="primary">miaA</name>
    <name evidence="14" type="ORF">ACFSQ6_09870</name>
</gene>
<comment type="caution">
    <text evidence="14">The sequence shown here is derived from an EMBL/GenBank/DDBJ whole genome shotgun (WGS) entry which is preliminary data.</text>
</comment>
<evidence type="ECO:0000313" key="15">
    <source>
        <dbReference type="Proteomes" id="UP001597418"/>
    </source>
</evidence>
<dbReference type="PANTHER" id="PTHR11088:SF60">
    <property type="entry name" value="TRNA DIMETHYLALLYLTRANSFERASE"/>
    <property type="match status" value="1"/>
</dbReference>
<evidence type="ECO:0000256" key="6">
    <source>
        <dbReference type="ARBA" id="ARBA00022741"/>
    </source>
</evidence>